<proteinExistence type="predicted"/>
<evidence type="ECO:0000313" key="2">
    <source>
        <dbReference type="Proteomes" id="UP000183371"/>
    </source>
</evidence>
<gene>
    <name evidence="1" type="ORF">SAMN05444141_101328</name>
</gene>
<dbReference type="EMBL" id="FPBD01000001">
    <property type="protein sequence ID" value="SFT39829.1"/>
    <property type="molecule type" value="Genomic_DNA"/>
</dbReference>
<evidence type="ECO:0000313" key="1">
    <source>
        <dbReference type="EMBL" id="SFT39829.1"/>
    </source>
</evidence>
<reference evidence="2" key="1">
    <citation type="submission" date="2016-10" db="EMBL/GenBank/DDBJ databases">
        <authorList>
            <person name="Varghese N."/>
            <person name="Submissions S."/>
        </authorList>
    </citation>
    <scope>NUCLEOTIDE SEQUENCE [LARGE SCALE GENOMIC DNA]</scope>
    <source>
        <strain evidence="2">DSM 17465</strain>
    </source>
</reference>
<dbReference type="Proteomes" id="UP000183371">
    <property type="component" value="Unassembled WGS sequence"/>
</dbReference>
<organism evidence="1 2">
    <name type="scientific">Pseudovibrio denitrificans</name>
    <dbReference type="NCBI Taxonomy" id="258256"/>
    <lineage>
        <taxon>Bacteria</taxon>
        <taxon>Pseudomonadati</taxon>
        <taxon>Pseudomonadota</taxon>
        <taxon>Alphaproteobacteria</taxon>
        <taxon>Hyphomicrobiales</taxon>
        <taxon>Stappiaceae</taxon>
        <taxon>Pseudovibrio</taxon>
    </lineage>
</organism>
<accession>A0A1I6XN03</accession>
<protein>
    <submittedName>
        <fullName evidence="1">Uncharacterized protein</fullName>
    </submittedName>
</protein>
<keyword evidence="2" id="KW-1185">Reference proteome</keyword>
<name>A0A1I6XN03_9HYPH</name>
<dbReference type="AlphaFoldDB" id="A0A1I6XN03"/>
<sequence>MRSSHFVFCEVKNDQAGVCVAMCATCVDLRFLRFFCAEMQKADPDHSGPAFPDCFGY</sequence>